<evidence type="ECO:0000256" key="4">
    <source>
        <dbReference type="ARBA" id="ARBA00017831"/>
    </source>
</evidence>
<evidence type="ECO:0000256" key="8">
    <source>
        <dbReference type="SAM" id="SignalP"/>
    </source>
</evidence>
<comment type="subcellular location">
    <subcellularLocation>
        <location evidence="7">Secreted</location>
    </subcellularLocation>
</comment>
<sequence length="164" mass="17961">MPKRSGLWLLLLLVLLLGLLVVASAHEQDVNESYSPRRARASANSPADVVRCLNNALQVGCGAFACLENSTCDTDGMHDICKSFLYSAAKFDTQGKAFVKESLKCIANGITSKVFLTVRRCSTFQRMISEVQEECYTKLDICTVARSNPEAIAEVAQLPSHFPN</sequence>
<proteinExistence type="inferred from homology"/>
<evidence type="ECO:0000256" key="5">
    <source>
        <dbReference type="ARBA" id="ARBA00022702"/>
    </source>
</evidence>
<dbReference type="GO" id="GO:0005615">
    <property type="term" value="C:extracellular space"/>
    <property type="evidence" value="ECO:0007669"/>
    <property type="project" value="UniProtKB-UniRule"/>
</dbReference>
<keyword evidence="5" id="KW-0372">Hormone</keyword>
<dbReference type="GO" id="GO:0005179">
    <property type="term" value="F:hormone activity"/>
    <property type="evidence" value="ECO:0007669"/>
    <property type="project" value="UniProtKB-KW"/>
</dbReference>
<evidence type="ECO:0000313" key="9">
    <source>
        <dbReference type="EMBL" id="KAF5907350.1"/>
    </source>
</evidence>
<feature type="chain" id="PRO_5035246647" description="Stanniocalcin" evidence="8">
    <location>
        <begin position="26"/>
        <end position="164"/>
    </location>
</feature>
<accession>A0A8J4XG64</accession>
<dbReference type="PANTHER" id="PTHR11245">
    <property type="entry name" value="STANNIOCALCIN"/>
    <property type="match status" value="1"/>
</dbReference>
<dbReference type="OrthoDB" id="10025265at2759"/>
<dbReference type="AlphaFoldDB" id="A0A8J4XG64"/>
<evidence type="ECO:0000256" key="1">
    <source>
        <dbReference type="ARBA" id="ARBA00003962"/>
    </source>
</evidence>
<protein>
    <recommendedName>
        <fullName evidence="4 7">Stanniocalcin</fullName>
        <shortName evidence="7">STC</shortName>
    </recommendedName>
    <alternativeName>
        <fullName evidence="7">Corpuscles of Stannius protein</fullName>
    </alternativeName>
</protein>
<evidence type="ECO:0000256" key="2">
    <source>
        <dbReference type="ARBA" id="ARBA00008693"/>
    </source>
</evidence>
<organism evidence="9 10">
    <name type="scientific">Clarias magur</name>
    <name type="common">Asian catfish</name>
    <name type="synonym">Macropteronotus magur</name>
    <dbReference type="NCBI Taxonomy" id="1594786"/>
    <lineage>
        <taxon>Eukaryota</taxon>
        <taxon>Metazoa</taxon>
        <taxon>Chordata</taxon>
        <taxon>Craniata</taxon>
        <taxon>Vertebrata</taxon>
        <taxon>Euteleostomi</taxon>
        <taxon>Actinopterygii</taxon>
        <taxon>Neopterygii</taxon>
        <taxon>Teleostei</taxon>
        <taxon>Ostariophysi</taxon>
        <taxon>Siluriformes</taxon>
        <taxon>Clariidae</taxon>
        <taxon>Clarias</taxon>
    </lineage>
</organism>
<name>A0A8J4XG64_CLAMG</name>
<reference evidence="9" key="1">
    <citation type="submission" date="2020-07" db="EMBL/GenBank/DDBJ databases">
        <title>Clarias magur genome sequencing, assembly and annotation.</title>
        <authorList>
            <person name="Kushwaha B."/>
            <person name="Kumar R."/>
            <person name="Das P."/>
            <person name="Joshi C.G."/>
            <person name="Kumar D."/>
            <person name="Nagpure N.S."/>
            <person name="Pandey M."/>
            <person name="Agarwal S."/>
            <person name="Srivastava S."/>
            <person name="Singh M."/>
            <person name="Sahoo L."/>
            <person name="Jayasankar P."/>
            <person name="Meher P.K."/>
            <person name="Koringa P.G."/>
            <person name="Iquebal M.A."/>
            <person name="Das S.P."/>
            <person name="Bit A."/>
            <person name="Patnaik S."/>
            <person name="Patel N."/>
            <person name="Shah T.M."/>
            <person name="Hinsu A."/>
            <person name="Jena J.K."/>
        </authorList>
    </citation>
    <scope>NUCLEOTIDE SEQUENCE</scope>
    <source>
        <strain evidence="9">CIFAMagur01</strain>
        <tissue evidence="9">Testis</tissue>
    </source>
</reference>
<dbReference type="Proteomes" id="UP000727407">
    <property type="component" value="Unassembled WGS sequence"/>
</dbReference>
<dbReference type="PANTHER" id="PTHR11245:SF1">
    <property type="entry name" value="STANNIOCALCIN-1"/>
    <property type="match status" value="1"/>
</dbReference>
<evidence type="ECO:0000256" key="6">
    <source>
        <dbReference type="ARBA" id="ARBA00023157"/>
    </source>
</evidence>
<comment type="similarity">
    <text evidence="2 7">Belongs to the stanniocalcin family.</text>
</comment>
<dbReference type="EMBL" id="QNUK01000023">
    <property type="protein sequence ID" value="KAF5907350.1"/>
    <property type="molecule type" value="Genomic_DNA"/>
</dbReference>
<dbReference type="GO" id="GO:0006874">
    <property type="term" value="P:intracellular calcium ion homeostasis"/>
    <property type="evidence" value="ECO:0007669"/>
    <property type="project" value="UniProtKB-UniRule"/>
</dbReference>
<keyword evidence="8" id="KW-0732">Signal</keyword>
<feature type="non-terminal residue" evidence="9">
    <location>
        <position position="1"/>
    </location>
</feature>
<keyword evidence="10" id="KW-1185">Reference proteome</keyword>
<comment type="subunit">
    <text evidence="3 7">Homodimer; disulfide-linked.</text>
</comment>
<dbReference type="Pfam" id="PF03298">
    <property type="entry name" value="Stanniocalcin"/>
    <property type="match status" value="1"/>
</dbReference>
<gene>
    <name evidence="9" type="primary">stc1</name>
    <name evidence="9" type="ORF">DAT39_003007</name>
</gene>
<evidence type="ECO:0000313" key="10">
    <source>
        <dbReference type="Proteomes" id="UP000727407"/>
    </source>
</evidence>
<dbReference type="InterPro" id="IPR004978">
    <property type="entry name" value="Stanniocalcin"/>
</dbReference>
<comment type="function">
    <text evidence="1 7">Its primary function is the prevention of hypercalcemia. Upon release into the circulation, it lowers calcium transport by the gills, thereby reducing its rate of influx from the environment into the extracellular compartment. STC also stimulates phosphate reabsorption by renal proximal tubules. The consequence of this action is increased levels of plasma phosphate, which combines with excess calcium and promotes its disposal into bone and scales.</text>
</comment>
<evidence type="ECO:0000256" key="7">
    <source>
        <dbReference type="RuleBase" id="RU369112"/>
    </source>
</evidence>
<comment type="caution">
    <text evidence="9">The sequence shown here is derived from an EMBL/GenBank/DDBJ whole genome shotgun (WGS) entry which is preliminary data.</text>
</comment>
<keyword evidence="7" id="KW-0964">Secreted</keyword>
<feature type="signal peptide" evidence="8">
    <location>
        <begin position="1"/>
        <end position="25"/>
    </location>
</feature>
<keyword evidence="6 7" id="KW-1015">Disulfide bond</keyword>
<evidence type="ECO:0000256" key="3">
    <source>
        <dbReference type="ARBA" id="ARBA00011748"/>
    </source>
</evidence>